<organism evidence="3 4">
    <name type="scientific">Brassica napus</name>
    <name type="common">Rape</name>
    <dbReference type="NCBI Taxonomy" id="3708"/>
    <lineage>
        <taxon>Eukaryota</taxon>
        <taxon>Viridiplantae</taxon>
        <taxon>Streptophyta</taxon>
        <taxon>Embryophyta</taxon>
        <taxon>Tracheophyta</taxon>
        <taxon>Spermatophyta</taxon>
        <taxon>Magnoliopsida</taxon>
        <taxon>eudicotyledons</taxon>
        <taxon>Gunneridae</taxon>
        <taxon>Pentapetalae</taxon>
        <taxon>rosids</taxon>
        <taxon>malvids</taxon>
        <taxon>Brassicales</taxon>
        <taxon>Brassicaceae</taxon>
        <taxon>Brassiceae</taxon>
        <taxon>Brassica</taxon>
    </lineage>
</organism>
<evidence type="ECO:0000259" key="2">
    <source>
        <dbReference type="Pfam" id="PF02934"/>
    </source>
</evidence>
<sequence length="168" mass="18279">MVTLDEQTRSGESQLRNGGCGGGGGNKKTDSSLSTVVPLEHLRQLRRSNGCSRVTGRRQADPRDDVVSVIKVVGAWWRSGAIVIKSPERVVGWPLFFHRATVPILVDLNRARAPLLEIVTEPHMGSGVEAGEYASEQLADSSRRERFGEENGGNVYGEFSFCSECCSS</sequence>
<dbReference type="EMBL" id="JAGKQM010000015">
    <property type="protein sequence ID" value="KAH0880886.1"/>
    <property type="molecule type" value="Genomic_DNA"/>
</dbReference>
<evidence type="ECO:0000313" key="3">
    <source>
        <dbReference type="EMBL" id="KAH0880886.1"/>
    </source>
</evidence>
<gene>
    <name evidence="3" type="ORF">HID58_068280</name>
</gene>
<reference evidence="3 4" key="1">
    <citation type="submission" date="2021-05" db="EMBL/GenBank/DDBJ databases">
        <title>Genome Assembly of Synthetic Allotetraploid Brassica napus Reveals Homoeologous Exchanges between Subgenomes.</title>
        <authorList>
            <person name="Davis J.T."/>
        </authorList>
    </citation>
    <scope>NUCLEOTIDE SEQUENCE [LARGE SCALE GENOMIC DNA]</scope>
    <source>
        <strain evidence="4">cv. Da-Ae</strain>
        <tissue evidence="3">Seedling</tissue>
    </source>
</reference>
<dbReference type="Proteomes" id="UP000824890">
    <property type="component" value="Unassembled WGS sequence"/>
</dbReference>
<comment type="caution">
    <text evidence="3">The sequence shown here is derived from an EMBL/GenBank/DDBJ whole genome shotgun (WGS) entry which is preliminary data.</text>
</comment>
<dbReference type="InterPro" id="IPR014746">
    <property type="entry name" value="Gln_synth/guanido_kin_cat_dom"/>
</dbReference>
<feature type="domain" description="Aspartyl/Glutamyl-tRNA(Gln) amidotransferase subunit B/E catalytic" evidence="2">
    <location>
        <begin position="104"/>
        <end position="136"/>
    </location>
</feature>
<dbReference type="Pfam" id="PF02934">
    <property type="entry name" value="GatB_N"/>
    <property type="match status" value="1"/>
</dbReference>
<dbReference type="InterPro" id="IPR006075">
    <property type="entry name" value="Asn/Gln-tRNA_Trfase_suB/E_cat"/>
</dbReference>
<accession>A0ABQ7ZL62</accession>
<dbReference type="InterPro" id="IPR017958">
    <property type="entry name" value="Gln-tRNA_amidoTrfase_suB_CS"/>
</dbReference>
<evidence type="ECO:0000313" key="4">
    <source>
        <dbReference type="Proteomes" id="UP000824890"/>
    </source>
</evidence>
<feature type="region of interest" description="Disordered" evidence="1">
    <location>
        <begin position="1"/>
        <end position="33"/>
    </location>
</feature>
<protein>
    <recommendedName>
        <fullName evidence="2">Aspartyl/Glutamyl-tRNA(Gln) amidotransferase subunit B/E catalytic domain-containing protein</fullName>
    </recommendedName>
</protein>
<name>A0ABQ7ZL62_BRANA</name>
<evidence type="ECO:0000256" key="1">
    <source>
        <dbReference type="SAM" id="MobiDB-lite"/>
    </source>
</evidence>
<dbReference type="SUPFAM" id="SSF55931">
    <property type="entry name" value="Glutamine synthetase/guanido kinase"/>
    <property type="match status" value="1"/>
</dbReference>
<keyword evidence="4" id="KW-1185">Reference proteome</keyword>
<dbReference type="PROSITE" id="PS01234">
    <property type="entry name" value="GATB"/>
    <property type="match status" value="1"/>
</dbReference>
<proteinExistence type="predicted"/>